<organism evidence="1 2">
    <name type="scientific">Paralvinella palmiformis</name>
    <dbReference type="NCBI Taxonomy" id="53620"/>
    <lineage>
        <taxon>Eukaryota</taxon>
        <taxon>Metazoa</taxon>
        <taxon>Spiralia</taxon>
        <taxon>Lophotrochozoa</taxon>
        <taxon>Annelida</taxon>
        <taxon>Polychaeta</taxon>
        <taxon>Sedentaria</taxon>
        <taxon>Canalipalpata</taxon>
        <taxon>Terebellida</taxon>
        <taxon>Terebelliformia</taxon>
        <taxon>Alvinellidae</taxon>
        <taxon>Paralvinella</taxon>
    </lineage>
</organism>
<dbReference type="Proteomes" id="UP001208570">
    <property type="component" value="Unassembled WGS sequence"/>
</dbReference>
<evidence type="ECO:0000313" key="2">
    <source>
        <dbReference type="Proteomes" id="UP001208570"/>
    </source>
</evidence>
<comment type="caution">
    <text evidence="1">The sequence shown here is derived from an EMBL/GenBank/DDBJ whole genome shotgun (WGS) entry which is preliminary data.</text>
</comment>
<gene>
    <name evidence="1" type="ORF">LSH36_590g00008</name>
</gene>
<accession>A0AAD9MXK1</accession>
<proteinExistence type="predicted"/>
<keyword evidence="2" id="KW-1185">Reference proteome</keyword>
<protein>
    <submittedName>
        <fullName evidence="1">Uncharacterized protein</fullName>
    </submittedName>
</protein>
<name>A0AAD9MXK1_9ANNE</name>
<sequence length="92" mass="10295">MKAFLDRNCDISLRTPQSTSTGRAIDFNNMKVVGFYDCLSSIIFSDNTRLIPSSQMTNVNESCHTICRKLTKPKVLLGNAINLFLPLPVLNM</sequence>
<dbReference type="EMBL" id="JAODUP010000590">
    <property type="protein sequence ID" value="KAK2146664.1"/>
    <property type="molecule type" value="Genomic_DNA"/>
</dbReference>
<evidence type="ECO:0000313" key="1">
    <source>
        <dbReference type="EMBL" id="KAK2146664.1"/>
    </source>
</evidence>
<dbReference type="AlphaFoldDB" id="A0AAD9MXK1"/>
<reference evidence="1" key="1">
    <citation type="journal article" date="2023" name="Mol. Biol. Evol.">
        <title>Third-Generation Sequencing Reveals the Adaptive Role of the Epigenome in Three Deep-Sea Polychaetes.</title>
        <authorList>
            <person name="Perez M."/>
            <person name="Aroh O."/>
            <person name="Sun Y."/>
            <person name="Lan Y."/>
            <person name="Juniper S.K."/>
            <person name="Young C.R."/>
            <person name="Angers B."/>
            <person name="Qian P.Y."/>
        </authorList>
    </citation>
    <scope>NUCLEOTIDE SEQUENCE</scope>
    <source>
        <strain evidence="1">P08H-3</strain>
    </source>
</reference>